<keyword evidence="4" id="KW-0862">Zinc</keyword>
<name>A0A4D7ARQ1_9FIRM</name>
<evidence type="ECO:0000256" key="2">
    <source>
        <dbReference type="ARBA" id="ARBA00022723"/>
    </source>
</evidence>
<evidence type="ECO:0000256" key="4">
    <source>
        <dbReference type="ARBA" id="ARBA00022833"/>
    </source>
</evidence>
<proteinExistence type="predicted"/>
<keyword evidence="2" id="KW-0479">Metal-binding</keyword>
<keyword evidence="8" id="KW-1185">Reference proteome</keyword>
<dbReference type="SUPFAM" id="SSF102712">
    <property type="entry name" value="JAB1/MPN domain"/>
    <property type="match status" value="1"/>
</dbReference>
<evidence type="ECO:0000256" key="5">
    <source>
        <dbReference type="ARBA" id="ARBA00023049"/>
    </source>
</evidence>
<dbReference type="RefSeq" id="WP_119311109.1">
    <property type="nucleotide sequence ID" value="NZ_CP034413.3"/>
</dbReference>
<evidence type="ECO:0000256" key="3">
    <source>
        <dbReference type="ARBA" id="ARBA00022801"/>
    </source>
</evidence>
<dbReference type="KEGG" id="obj:EIO64_01490"/>
<dbReference type="GeneID" id="89522790"/>
<dbReference type="GO" id="GO:0006508">
    <property type="term" value="P:proteolysis"/>
    <property type="evidence" value="ECO:0007669"/>
    <property type="project" value="UniProtKB-KW"/>
</dbReference>
<feature type="domain" description="JAB" evidence="6">
    <location>
        <begin position="30"/>
        <end position="142"/>
    </location>
</feature>
<accession>A0A4D7ARQ1</accession>
<gene>
    <name evidence="7" type="ORF">EIO64_01490</name>
</gene>
<evidence type="ECO:0000259" key="6">
    <source>
        <dbReference type="Pfam" id="PF14464"/>
    </source>
</evidence>
<dbReference type="GO" id="GO:0008237">
    <property type="term" value="F:metallopeptidase activity"/>
    <property type="evidence" value="ECO:0007669"/>
    <property type="project" value="UniProtKB-KW"/>
</dbReference>
<reference evidence="8" key="1">
    <citation type="submission" date="2018-12" db="EMBL/GenBank/DDBJ databases">
        <title>Dusodibacter welbiota gen. nov., sp. nov., isolated from human faeces and emended description of the Oscillibacter genus.</title>
        <authorList>
            <person name="Le Roy T."/>
            <person name="Van der Smissen P."/>
            <person name="Delzenne N."/>
            <person name="Muccioli G."/>
            <person name="Collet J.F."/>
            <person name="Cani P.D."/>
        </authorList>
    </citation>
    <scope>NUCLEOTIDE SEQUENCE [LARGE SCALE GENOMIC DNA]</scope>
    <source>
        <strain evidence="8">J115</strain>
    </source>
</reference>
<evidence type="ECO:0000313" key="8">
    <source>
        <dbReference type="Proteomes" id="UP000298642"/>
    </source>
</evidence>
<dbReference type="Gene3D" id="3.40.140.10">
    <property type="entry name" value="Cytidine Deaminase, domain 2"/>
    <property type="match status" value="1"/>
</dbReference>
<dbReference type="EMBL" id="CP034413">
    <property type="protein sequence ID" value="QCI58060.1"/>
    <property type="molecule type" value="Genomic_DNA"/>
</dbReference>
<keyword evidence="5" id="KW-0482">Metalloprotease</keyword>
<protein>
    <submittedName>
        <fullName evidence="7">Mov34/MPN/PAD-1 family protein</fullName>
    </submittedName>
</protein>
<dbReference type="AlphaFoldDB" id="A0A4D7ARQ1"/>
<sequence>MNIEKIETFKYYESFNGSYGVKLPDQELEYIHSLCMNSYPYETGGILIGRYSDDLKWAEITTITGAPAESKQTLCSFVRSTRGIITKLKRAWQKQQYYLGEWHYHPNASPKPSALDLKTMVNLSKDEDLGCPEPILLVIGGSSSNWLQYIGVYVKEQEIELYEINNN</sequence>
<keyword evidence="3" id="KW-0378">Hydrolase</keyword>
<organism evidence="7 8">
    <name type="scientific">Dysosmobacter welbionis</name>
    <dbReference type="NCBI Taxonomy" id="2093857"/>
    <lineage>
        <taxon>Bacteria</taxon>
        <taxon>Bacillati</taxon>
        <taxon>Bacillota</taxon>
        <taxon>Clostridia</taxon>
        <taxon>Eubacteriales</taxon>
        <taxon>Oscillospiraceae</taxon>
        <taxon>Dysosmobacter</taxon>
    </lineage>
</organism>
<dbReference type="GO" id="GO:0046872">
    <property type="term" value="F:metal ion binding"/>
    <property type="evidence" value="ECO:0007669"/>
    <property type="project" value="UniProtKB-KW"/>
</dbReference>
<evidence type="ECO:0000313" key="7">
    <source>
        <dbReference type="EMBL" id="QCI58060.1"/>
    </source>
</evidence>
<keyword evidence="1" id="KW-0645">Protease</keyword>
<dbReference type="Pfam" id="PF14464">
    <property type="entry name" value="Prok-JAB"/>
    <property type="match status" value="1"/>
</dbReference>
<dbReference type="InterPro" id="IPR028090">
    <property type="entry name" value="JAB_dom_prok"/>
</dbReference>
<evidence type="ECO:0000256" key="1">
    <source>
        <dbReference type="ARBA" id="ARBA00022670"/>
    </source>
</evidence>
<dbReference type="Proteomes" id="UP000298642">
    <property type="component" value="Chromosome"/>
</dbReference>